<keyword evidence="8" id="KW-1185">Reference proteome</keyword>
<dbReference type="EMBL" id="CP101125">
    <property type="protein sequence ID" value="UTO15535.1"/>
    <property type="molecule type" value="Genomic_DNA"/>
</dbReference>
<evidence type="ECO:0000256" key="5">
    <source>
        <dbReference type="SAM" id="Phobius"/>
    </source>
</evidence>
<feature type="transmembrane region" description="Helical" evidence="5">
    <location>
        <begin position="46"/>
        <end position="67"/>
    </location>
</feature>
<accession>A0ABY5EMU9</accession>
<keyword evidence="3 5" id="KW-1133">Transmembrane helix</keyword>
<feature type="domain" description="Lipopolysaccharide assembly protein A" evidence="6">
    <location>
        <begin position="26"/>
        <end position="77"/>
    </location>
</feature>
<sequence>MRSLKRVLLGLVFLLLILVVLAFVLENQQSVSLLFFGWAGPQLPVSLVMVLALLIGMLIGPILGWFLGRASRASRKRLV</sequence>
<dbReference type="Pfam" id="PF06305">
    <property type="entry name" value="LapA_dom"/>
    <property type="match status" value="1"/>
</dbReference>
<keyword evidence="2 5" id="KW-0812">Transmembrane</keyword>
<organism evidence="7 8">
    <name type="scientific">Pseudomonas nunensis</name>
    <dbReference type="NCBI Taxonomy" id="2961896"/>
    <lineage>
        <taxon>Bacteria</taxon>
        <taxon>Pseudomonadati</taxon>
        <taxon>Pseudomonadota</taxon>
        <taxon>Gammaproteobacteria</taxon>
        <taxon>Pseudomonadales</taxon>
        <taxon>Pseudomonadaceae</taxon>
        <taxon>Pseudomonas</taxon>
    </lineage>
</organism>
<dbReference type="Proteomes" id="UP001059607">
    <property type="component" value="Chromosome"/>
</dbReference>
<evidence type="ECO:0000259" key="6">
    <source>
        <dbReference type="Pfam" id="PF06305"/>
    </source>
</evidence>
<dbReference type="RefSeq" id="WP_054613903.1">
    <property type="nucleotide sequence ID" value="NZ_CP101125.1"/>
</dbReference>
<gene>
    <name evidence="7" type="ORF">NK667_03995</name>
</gene>
<evidence type="ECO:0000256" key="2">
    <source>
        <dbReference type="ARBA" id="ARBA00022692"/>
    </source>
</evidence>
<reference evidence="7" key="1">
    <citation type="submission" date="2022-07" db="EMBL/GenBank/DDBJ databases">
        <title>Pseudomonas nunamit sp. nov. an antifungal species isolated from Greenland.</title>
        <authorList>
            <person name="Ntana F."/>
            <person name="Hennessy R.C."/>
            <person name="Zervas A."/>
            <person name="Stougaard P."/>
        </authorList>
    </citation>
    <scope>NUCLEOTIDE SEQUENCE</scope>
    <source>
        <strain evidence="7">In5</strain>
    </source>
</reference>
<name>A0ABY5EMU9_9PSED</name>
<dbReference type="InterPro" id="IPR010445">
    <property type="entry name" value="LapA_dom"/>
</dbReference>
<evidence type="ECO:0000256" key="3">
    <source>
        <dbReference type="ARBA" id="ARBA00022989"/>
    </source>
</evidence>
<evidence type="ECO:0000256" key="1">
    <source>
        <dbReference type="ARBA" id="ARBA00022475"/>
    </source>
</evidence>
<evidence type="ECO:0000313" key="7">
    <source>
        <dbReference type="EMBL" id="UTO15535.1"/>
    </source>
</evidence>
<keyword evidence="1" id="KW-1003">Cell membrane</keyword>
<protein>
    <submittedName>
        <fullName evidence="7">LapA family protein</fullName>
    </submittedName>
</protein>
<proteinExistence type="predicted"/>
<evidence type="ECO:0000313" key="8">
    <source>
        <dbReference type="Proteomes" id="UP001059607"/>
    </source>
</evidence>
<evidence type="ECO:0000256" key="4">
    <source>
        <dbReference type="ARBA" id="ARBA00023136"/>
    </source>
</evidence>
<keyword evidence="4 5" id="KW-0472">Membrane</keyword>